<name>A0AA38TE37_9ASTR</name>
<evidence type="ECO:0000313" key="1">
    <source>
        <dbReference type="EMBL" id="KAJ9548978.1"/>
    </source>
</evidence>
<gene>
    <name evidence="1" type="ORF">OSB04_021521</name>
</gene>
<dbReference type="PANTHER" id="PTHR11439">
    <property type="entry name" value="GAG-POL-RELATED RETROTRANSPOSON"/>
    <property type="match status" value="1"/>
</dbReference>
<dbReference type="PANTHER" id="PTHR11439:SF495">
    <property type="entry name" value="REVERSE TRANSCRIPTASE, RNA-DEPENDENT DNA POLYMERASE-RELATED"/>
    <property type="match status" value="1"/>
</dbReference>
<sequence>MSRVALPITGNYYCYACYVIWVLGCYTDYGGCQVDRKSTSGSCQFLGGKLNCVSTSTAEAEYVAAASCCSPLNTQLRDYGYSLAKIPILCDSKSAIAISANPVQDSKTEHIDIRYHFLKHHVEEGNVEMYFVTTEYQLADLFTKALDEKRFNFLVEKIGMKVKSKKSPHGSQRLCETLRPLQNSTSMNSESGPVRLVLWIRVTISHARVRKLGRTSSIVRFTDHMAYF</sequence>
<dbReference type="Proteomes" id="UP001172457">
    <property type="component" value="Chromosome 5"/>
</dbReference>
<reference evidence="1" key="1">
    <citation type="submission" date="2023-03" db="EMBL/GenBank/DDBJ databases">
        <title>Chromosome-scale reference genome and RAD-based genetic map of yellow starthistle (Centaurea solstitialis) reveal putative structural variation and QTLs associated with invader traits.</title>
        <authorList>
            <person name="Reatini B."/>
            <person name="Cang F.A."/>
            <person name="Jiang Q."/>
            <person name="Mckibben M.T.W."/>
            <person name="Barker M.S."/>
            <person name="Rieseberg L.H."/>
            <person name="Dlugosch K.M."/>
        </authorList>
    </citation>
    <scope>NUCLEOTIDE SEQUENCE</scope>
    <source>
        <strain evidence="1">CAN-66</strain>
        <tissue evidence="1">Leaf</tissue>
    </source>
</reference>
<dbReference type="EMBL" id="JARYMX010000005">
    <property type="protein sequence ID" value="KAJ9548978.1"/>
    <property type="molecule type" value="Genomic_DNA"/>
</dbReference>
<dbReference type="PROSITE" id="PS51257">
    <property type="entry name" value="PROKAR_LIPOPROTEIN"/>
    <property type="match status" value="1"/>
</dbReference>
<dbReference type="AlphaFoldDB" id="A0AA38TE37"/>
<proteinExistence type="predicted"/>
<comment type="caution">
    <text evidence="1">The sequence shown here is derived from an EMBL/GenBank/DDBJ whole genome shotgun (WGS) entry which is preliminary data.</text>
</comment>
<protein>
    <submittedName>
        <fullName evidence="1">Uncharacterized protein</fullName>
    </submittedName>
</protein>
<dbReference type="CDD" id="cd09272">
    <property type="entry name" value="RNase_HI_RT_Ty1"/>
    <property type="match status" value="1"/>
</dbReference>
<evidence type="ECO:0000313" key="2">
    <source>
        <dbReference type="Proteomes" id="UP001172457"/>
    </source>
</evidence>
<keyword evidence="2" id="KW-1185">Reference proteome</keyword>
<accession>A0AA38TE37</accession>
<organism evidence="1 2">
    <name type="scientific">Centaurea solstitialis</name>
    <name type="common">yellow star-thistle</name>
    <dbReference type="NCBI Taxonomy" id="347529"/>
    <lineage>
        <taxon>Eukaryota</taxon>
        <taxon>Viridiplantae</taxon>
        <taxon>Streptophyta</taxon>
        <taxon>Embryophyta</taxon>
        <taxon>Tracheophyta</taxon>
        <taxon>Spermatophyta</taxon>
        <taxon>Magnoliopsida</taxon>
        <taxon>eudicotyledons</taxon>
        <taxon>Gunneridae</taxon>
        <taxon>Pentapetalae</taxon>
        <taxon>asterids</taxon>
        <taxon>campanulids</taxon>
        <taxon>Asterales</taxon>
        <taxon>Asteraceae</taxon>
        <taxon>Carduoideae</taxon>
        <taxon>Cardueae</taxon>
        <taxon>Centaureinae</taxon>
        <taxon>Centaurea</taxon>
    </lineage>
</organism>